<evidence type="ECO:0000259" key="12">
    <source>
        <dbReference type="PROSITE" id="PS50157"/>
    </source>
</evidence>
<feature type="domain" description="C2H2-type" evidence="12">
    <location>
        <begin position="377"/>
        <end position="404"/>
    </location>
</feature>
<feature type="compositionally biased region" description="Polar residues" evidence="11">
    <location>
        <begin position="795"/>
        <end position="804"/>
    </location>
</feature>
<dbReference type="FunFam" id="3.30.160.60:FF:000412">
    <property type="entry name" value="zinc finger protein 64 isoform X1"/>
    <property type="match status" value="1"/>
</dbReference>
<dbReference type="GO" id="GO:0000981">
    <property type="term" value="F:DNA-binding transcription factor activity, RNA polymerase II-specific"/>
    <property type="evidence" value="ECO:0007669"/>
    <property type="project" value="TreeGrafter"/>
</dbReference>
<comment type="subcellular location">
    <subcellularLocation>
        <location evidence="1">Nucleus</location>
    </subcellularLocation>
</comment>
<dbReference type="PROSITE" id="PS50157">
    <property type="entry name" value="ZINC_FINGER_C2H2_2"/>
    <property type="match status" value="9"/>
</dbReference>
<feature type="compositionally biased region" description="Polar residues" evidence="11">
    <location>
        <begin position="125"/>
        <end position="141"/>
    </location>
</feature>
<proteinExistence type="predicted"/>
<feature type="region of interest" description="Disordered" evidence="11">
    <location>
        <begin position="961"/>
        <end position="985"/>
    </location>
</feature>
<dbReference type="AlphaFoldDB" id="A0A8B7XUU1"/>
<dbReference type="Proteomes" id="UP000694845">
    <property type="component" value="Unplaced"/>
</dbReference>
<feature type="region of interest" description="Disordered" evidence="11">
    <location>
        <begin position="177"/>
        <end position="196"/>
    </location>
</feature>
<feature type="domain" description="C2H2-type" evidence="12">
    <location>
        <begin position="405"/>
        <end position="432"/>
    </location>
</feature>
<dbReference type="GO" id="GO:0000978">
    <property type="term" value="F:RNA polymerase II cis-regulatory region sequence-specific DNA binding"/>
    <property type="evidence" value="ECO:0007669"/>
    <property type="project" value="TreeGrafter"/>
</dbReference>
<dbReference type="PROSITE" id="PS00028">
    <property type="entry name" value="ZINC_FINGER_C2H2_1"/>
    <property type="match status" value="5"/>
</dbReference>
<name>A0A8B7XUU1_ACAPL</name>
<evidence type="ECO:0000256" key="10">
    <source>
        <dbReference type="PROSITE-ProRule" id="PRU00042"/>
    </source>
</evidence>
<keyword evidence="2" id="KW-0479">Metal-binding</keyword>
<keyword evidence="4 10" id="KW-0863">Zinc-finger</keyword>
<feature type="domain" description="C2H2-type" evidence="12">
    <location>
        <begin position="206"/>
        <end position="235"/>
    </location>
</feature>
<keyword evidence="8" id="KW-0804">Transcription</keyword>
<feature type="domain" description="C2H2-type" evidence="12">
    <location>
        <begin position="264"/>
        <end position="291"/>
    </location>
</feature>
<sequence>MISQTVHQGWCASAFQNIMNSGQIEVSIQPNMDHVDDVHICGRCKAQFTSIEVFFGHKRTGCQTKQSTHPTVDTSLLRAATSFVNPAMTIASTPTSIPSTTTTTRKQRRKPILLASTPKVAQPVAPSNATPAQPCDPSTSLSAEQNFNDLAPTCSPGLPQTGSDTLTPSTARESLRIVGNCTSKQSTTTDGTKTEGKSKVKGEKCYKCLHEGCDFATAHLKDIIRHKRIHTGDRPFSCSFCQRRFTRKDKLQLHIRTHNGQKPFRCELCTYAAVDGGSLKKHMRTHTKERPFKCQICSYASRNSSQLTTHLRIHTGDTPFHCQQCSAKFKINTDLRRHLRIHTGEKPFKCSFCPYASALNSNLKSHIKNNHLREKKFQCEECSFTCCTKRQLRQHERTHPSHNPVKCLECGFLCQNKRAFRRHKRVHSKEKPQMCPHCSFTAKYHSQVAYHMKKSHPDLLAKPKQPRKVTKQKKSKETGKSERRRKPNPSTVQLNGKKPYKCDECKDSFMRKESYLSHMRQHKNPSIESTALAVMQLQQRPLVPTTCTVPTSPTHLMGSTCMANSNQNNNSILSELNPTASSCTNDIEMLLNVINSQAPVNAVSGNLDPGVNARNSAPKQPHESTTQALVSTQLVDSFPQMIALPKRPKHGTSVNNNSSIGSLPPHSITIIQPEQISGDRVTLEVISHSAVGESSPGTLDQANTGLNISGQQFVLRQLPVVRNQPLLHIPQLQHPESQVPPTVQPANQQMIRNPLNQTTPQLPVPISLSVPHRGFLPSFNRPVFSVSHSAVGGATLTQSSQPQGLPNPMHPQGFLQPPPPVPTVNQQVDNTSLLGSSNLQADLMQADLQCTTLSSTVPQVHQPPSSAQQHVYSNVNQFQTGIQQSQVGTSPALLPSANMLHTFTKFPSQASNVDSRTGQLHVMSQHQLQDTRQHHPNHQPQTSAQATTATQLIGALFGQHVANHPPQVPSQQQQRTVEPVRHHSAPPHNSILHAPQLAPITACSTFTSPSSVGDVNLTSLRVMTAGAIIPATQPQTTTSI</sequence>
<evidence type="ECO:0000256" key="1">
    <source>
        <dbReference type="ARBA" id="ARBA00004123"/>
    </source>
</evidence>
<evidence type="ECO:0000256" key="8">
    <source>
        <dbReference type="ARBA" id="ARBA00023163"/>
    </source>
</evidence>
<evidence type="ECO:0000256" key="5">
    <source>
        <dbReference type="ARBA" id="ARBA00022833"/>
    </source>
</evidence>
<feature type="compositionally biased region" description="Basic residues" evidence="11">
    <location>
        <begin position="464"/>
        <end position="474"/>
    </location>
</feature>
<dbReference type="CTD" id="55734"/>
<feature type="region of interest" description="Disordered" evidence="11">
    <location>
        <begin position="795"/>
        <end position="818"/>
    </location>
</feature>
<dbReference type="InterPro" id="IPR050527">
    <property type="entry name" value="Snail/Krueppel_Znf"/>
</dbReference>
<keyword evidence="6" id="KW-0805">Transcription regulation</keyword>
<keyword evidence="5" id="KW-0862">Zinc</keyword>
<evidence type="ECO:0000256" key="6">
    <source>
        <dbReference type="ARBA" id="ARBA00023015"/>
    </source>
</evidence>
<feature type="domain" description="C2H2-type" evidence="12">
    <location>
        <begin position="236"/>
        <end position="263"/>
    </location>
</feature>
<keyword evidence="9" id="KW-0539">Nucleus</keyword>
<dbReference type="PANTHER" id="PTHR24388">
    <property type="entry name" value="ZINC FINGER PROTEIN"/>
    <property type="match status" value="1"/>
</dbReference>
<feature type="compositionally biased region" description="Polar residues" evidence="11">
    <location>
        <begin position="180"/>
        <end position="191"/>
    </location>
</feature>
<dbReference type="RefSeq" id="XP_022084002.1">
    <property type="nucleotide sequence ID" value="XM_022228310.1"/>
</dbReference>
<dbReference type="FunFam" id="3.30.160.60:FF:000325">
    <property type="entry name" value="ZFP90 zinc finger protein"/>
    <property type="match status" value="1"/>
</dbReference>
<feature type="region of interest" description="Disordered" evidence="11">
    <location>
        <begin position="451"/>
        <end position="499"/>
    </location>
</feature>
<dbReference type="GeneID" id="110975654"/>
<feature type="region of interest" description="Disordered" evidence="11">
    <location>
        <begin position="909"/>
        <end position="946"/>
    </location>
</feature>
<dbReference type="PANTHER" id="PTHR24388:SF54">
    <property type="entry name" value="PROTEIN ESCARGOT"/>
    <property type="match status" value="1"/>
</dbReference>
<dbReference type="KEGG" id="aplc:110975654"/>
<reference evidence="14" key="1">
    <citation type="submission" date="2025-08" db="UniProtKB">
        <authorList>
            <consortium name="RefSeq"/>
        </authorList>
    </citation>
    <scope>IDENTIFICATION</scope>
</reference>
<protein>
    <submittedName>
        <fullName evidence="14">Uncharacterized protein LOC110975654 isoform X1</fullName>
    </submittedName>
</protein>
<feature type="domain" description="C2H2-type" evidence="12">
    <location>
        <begin position="500"/>
        <end position="527"/>
    </location>
</feature>
<dbReference type="GO" id="GO:0008270">
    <property type="term" value="F:zinc ion binding"/>
    <property type="evidence" value="ECO:0007669"/>
    <property type="project" value="UniProtKB-KW"/>
</dbReference>
<dbReference type="FunFam" id="3.30.160.60:FF:000446">
    <property type="entry name" value="Zinc finger protein"/>
    <property type="match status" value="1"/>
</dbReference>
<feature type="domain" description="C2H2-type" evidence="12">
    <location>
        <begin position="292"/>
        <end position="319"/>
    </location>
</feature>
<evidence type="ECO:0000256" key="3">
    <source>
        <dbReference type="ARBA" id="ARBA00022737"/>
    </source>
</evidence>
<evidence type="ECO:0000256" key="9">
    <source>
        <dbReference type="ARBA" id="ARBA00023242"/>
    </source>
</evidence>
<feature type="domain" description="C2H2-type" evidence="12">
    <location>
        <begin position="348"/>
        <end position="376"/>
    </location>
</feature>
<dbReference type="SUPFAM" id="SSF57667">
    <property type="entry name" value="beta-beta-alpha zinc fingers"/>
    <property type="match status" value="6"/>
</dbReference>
<evidence type="ECO:0000256" key="7">
    <source>
        <dbReference type="ARBA" id="ARBA00023125"/>
    </source>
</evidence>
<keyword evidence="3" id="KW-0677">Repeat</keyword>
<dbReference type="GO" id="GO:0005634">
    <property type="term" value="C:nucleus"/>
    <property type="evidence" value="ECO:0007669"/>
    <property type="project" value="UniProtKB-SubCell"/>
</dbReference>
<feature type="compositionally biased region" description="Polar residues" evidence="11">
    <location>
        <begin position="909"/>
        <end position="930"/>
    </location>
</feature>
<dbReference type="SMART" id="SM00355">
    <property type="entry name" value="ZnF_C2H2"/>
    <property type="match status" value="11"/>
</dbReference>
<evidence type="ECO:0000313" key="13">
    <source>
        <dbReference type="Proteomes" id="UP000694845"/>
    </source>
</evidence>
<accession>A0A8B7XUU1</accession>
<gene>
    <name evidence="14" type="primary">LOC110975654</name>
</gene>
<dbReference type="Pfam" id="PF00096">
    <property type="entry name" value="zf-C2H2"/>
    <property type="match status" value="2"/>
</dbReference>
<dbReference type="FunFam" id="3.30.160.60:FF:000255">
    <property type="entry name" value="Zinc finger and AT-hook domain containing"/>
    <property type="match status" value="1"/>
</dbReference>
<evidence type="ECO:0000256" key="2">
    <source>
        <dbReference type="ARBA" id="ARBA00022723"/>
    </source>
</evidence>
<dbReference type="InterPro" id="IPR036236">
    <property type="entry name" value="Znf_C2H2_sf"/>
</dbReference>
<keyword evidence="13" id="KW-1185">Reference proteome</keyword>
<feature type="domain" description="C2H2-type" evidence="12">
    <location>
        <begin position="320"/>
        <end position="347"/>
    </location>
</feature>
<evidence type="ECO:0000256" key="4">
    <source>
        <dbReference type="ARBA" id="ARBA00022771"/>
    </source>
</evidence>
<evidence type="ECO:0000313" key="14">
    <source>
        <dbReference type="RefSeq" id="XP_022084002.1"/>
    </source>
</evidence>
<keyword evidence="7" id="KW-0238">DNA-binding</keyword>
<dbReference type="InterPro" id="IPR013087">
    <property type="entry name" value="Znf_C2H2_type"/>
</dbReference>
<feature type="region of interest" description="Disordered" evidence="11">
    <location>
        <begin position="119"/>
        <end position="141"/>
    </location>
</feature>
<dbReference type="FunFam" id="3.30.160.60:FF:000065">
    <property type="entry name" value="B-cell CLL/lymphoma 6, member B"/>
    <property type="match status" value="1"/>
</dbReference>
<evidence type="ECO:0000256" key="11">
    <source>
        <dbReference type="SAM" id="MobiDB-lite"/>
    </source>
</evidence>
<dbReference type="Gene3D" id="3.30.160.60">
    <property type="entry name" value="Classic Zinc Finger"/>
    <property type="match status" value="8"/>
</dbReference>
<dbReference type="OrthoDB" id="654211at2759"/>
<dbReference type="FunFam" id="3.30.160.60:FF:000032">
    <property type="entry name" value="Krueppel-like factor 4"/>
    <property type="match status" value="1"/>
</dbReference>
<organism evidence="13 14">
    <name type="scientific">Acanthaster planci</name>
    <name type="common">Crown-of-thorns starfish</name>
    <dbReference type="NCBI Taxonomy" id="133434"/>
    <lineage>
        <taxon>Eukaryota</taxon>
        <taxon>Metazoa</taxon>
        <taxon>Echinodermata</taxon>
        <taxon>Eleutherozoa</taxon>
        <taxon>Asterozoa</taxon>
        <taxon>Asteroidea</taxon>
        <taxon>Valvatacea</taxon>
        <taxon>Valvatida</taxon>
        <taxon>Acanthasteridae</taxon>
        <taxon>Acanthaster</taxon>
    </lineage>
</organism>